<dbReference type="InterPro" id="IPR036291">
    <property type="entry name" value="NAD(P)-bd_dom_sf"/>
</dbReference>
<feature type="region of interest" description="Disordered" evidence="1">
    <location>
        <begin position="92"/>
        <end position="119"/>
    </location>
</feature>
<gene>
    <name evidence="2" type="ORF">SAMN06265367_110126</name>
</gene>
<dbReference type="SUPFAM" id="SSF51735">
    <property type="entry name" value="NAD(P)-binding Rossmann-fold domains"/>
    <property type="match status" value="1"/>
</dbReference>
<dbReference type="Pfam" id="PF00106">
    <property type="entry name" value="adh_short"/>
    <property type="match status" value="1"/>
</dbReference>
<evidence type="ECO:0000313" key="3">
    <source>
        <dbReference type="Proteomes" id="UP001157915"/>
    </source>
</evidence>
<dbReference type="CDD" id="cd05233">
    <property type="entry name" value="SDR_c"/>
    <property type="match status" value="1"/>
</dbReference>
<dbReference type="InterPro" id="IPR051468">
    <property type="entry name" value="Fungal_SecMetab_SDRs"/>
</dbReference>
<dbReference type="EMBL" id="FXUA01000010">
    <property type="protein sequence ID" value="SMP35323.1"/>
    <property type="molecule type" value="Genomic_DNA"/>
</dbReference>
<dbReference type="Pfam" id="PF13561">
    <property type="entry name" value="adh_short_C2"/>
    <property type="match status" value="1"/>
</dbReference>
<name>A0ABY1PLJ5_9BACT</name>
<comment type="caution">
    <text evidence="2">The sequence shown here is derived from an EMBL/GenBank/DDBJ whole genome shotgun (WGS) entry which is preliminary data.</text>
</comment>
<evidence type="ECO:0000313" key="2">
    <source>
        <dbReference type="EMBL" id="SMP35323.1"/>
    </source>
</evidence>
<sequence>MKVGHLHFIKYPTPFSTPISIFKIFTFAPLYLTIMEKEPASVTSVKITPEQITQAIAVLEGLNADTDQIFDIPAETRLALLMAAGRFSRPNKEELADRKKGAKKIQRKKIADKDKSARKTTGIRSAREASIFIAPTMLNLTGKEAEEAIILESPRECYVCKESFDRLHHFYDAMCPSCGDFNYAKRFQTADLKGQVALVTGSRLKIGYHITLMMLRAGATVIATTRFPVDSALRFAKEPDFKEWGDRLHIHGLDLRHIPSVEIFCNYIEQKYDRLDVLINNAAQTVRRPSGFYQHLMENESLAWTDLSTASQKLLSDHHACLQEIRMLSQEFADGENKNLPVSWHGKQLGIGLTSSAQLTQIPYSIDDSLSSEEIFPIGKLDADLQQVDLRKTNSWRLKLGEIHTNEMLEVQLVNSVAPFVLCNRLVNIMKKDNTGKKHIINVSAMEGKFHQFHKEARHPHTNMAKAALNMMTLTSAAELPKFGIYTNAVDTGWVTDEDPAELAKRKQDLHDFQPPLDIVDGAARVMDPLFDGINTGKHWNGKFLKDYKPTSW</sequence>
<proteinExistence type="predicted"/>
<reference evidence="2 3" key="1">
    <citation type="submission" date="2017-05" db="EMBL/GenBank/DDBJ databases">
        <authorList>
            <person name="Varghese N."/>
            <person name="Submissions S."/>
        </authorList>
    </citation>
    <scope>NUCLEOTIDE SEQUENCE [LARGE SCALE GENOMIC DNA]</scope>
    <source>
        <strain evidence="2 3">DSM 15360</strain>
    </source>
</reference>
<dbReference type="PANTHER" id="PTHR43544">
    <property type="entry name" value="SHORT-CHAIN DEHYDROGENASE/REDUCTASE"/>
    <property type="match status" value="1"/>
</dbReference>
<dbReference type="Gene3D" id="3.40.50.720">
    <property type="entry name" value="NAD(P)-binding Rossmann-like Domain"/>
    <property type="match status" value="2"/>
</dbReference>
<evidence type="ECO:0000256" key="1">
    <source>
        <dbReference type="SAM" id="MobiDB-lite"/>
    </source>
</evidence>
<accession>A0ABY1PLJ5</accession>
<organism evidence="2 3">
    <name type="scientific">Algoriphagus winogradskyi</name>
    <dbReference type="NCBI Taxonomy" id="237017"/>
    <lineage>
        <taxon>Bacteria</taxon>
        <taxon>Pseudomonadati</taxon>
        <taxon>Bacteroidota</taxon>
        <taxon>Cytophagia</taxon>
        <taxon>Cytophagales</taxon>
        <taxon>Cyclobacteriaceae</taxon>
        <taxon>Algoriphagus</taxon>
    </lineage>
</organism>
<keyword evidence="3" id="KW-1185">Reference proteome</keyword>
<dbReference type="PANTHER" id="PTHR43544:SF2">
    <property type="entry name" value="OXIDOREDUCTASE"/>
    <property type="match status" value="1"/>
</dbReference>
<protein>
    <submittedName>
        <fullName evidence="2">Enoyl-(Acyl carrier protein) reductase</fullName>
    </submittedName>
</protein>
<dbReference type="Proteomes" id="UP001157915">
    <property type="component" value="Unassembled WGS sequence"/>
</dbReference>
<dbReference type="InterPro" id="IPR002347">
    <property type="entry name" value="SDR_fam"/>
</dbReference>